<feature type="non-terminal residue" evidence="2">
    <location>
        <position position="355"/>
    </location>
</feature>
<dbReference type="Proteomes" id="UP000199412">
    <property type="component" value="Unassembled WGS sequence"/>
</dbReference>
<evidence type="ECO:0000313" key="3">
    <source>
        <dbReference type="Proteomes" id="UP000199412"/>
    </source>
</evidence>
<sequence>TRPTVRWTTIVRAALLCGTALAPWPAMAADYDILGTTETVDGNGGGTHASPWTVGDDLDIHYSGTLRVINGGQLTSTRAYLSHGGTVTVTGHGSTWTTSERTYVGFDGNATSIMDIRDGATATTHGVTLGYVAGSKGTLTVTGHGTSWTSTGTRNAYVGYYGEGHLTVSDGASFKSPGLVVGYLYDPVQPGSGSGTVTLTDGGTISIDSGTGTLELGRSGGTTGTLNIGAAAGDTPAAPGNLNAATVTLGSGTGLVVFNHDSEDYTFSPDIGGTGDVDVYSGVTTYTGTMGSSVTTTLRGGTFILNGSMQSATLNGGGLYINGTLGSLTFQSGTLGGNTIPFGFTVPSGSVLAPG</sequence>
<accession>A0A1G7IKK8</accession>
<dbReference type="NCBIfam" id="TIGR04393">
    <property type="entry name" value="rpt_T5SS_PEPC"/>
    <property type="match status" value="2"/>
</dbReference>
<dbReference type="EMBL" id="FNAP01000049">
    <property type="protein sequence ID" value="SDF13074.1"/>
    <property type="molecule type" value="Genomic_DNA"/>
</dbReference>
<evidence type="ECO:0000256" key="1">
    <source>
        <dbReference type="SAM" id="SignalP"/>
    </source>
</evidence>
<reference evidence="2 3" key="1">
    <citation type="submission" date="2016-10" db="EMBL/GenBank/DDBJ databases">
        <authorList>
            <person name="de Groot N.N."/>
        </authorList>
    </citation>
    <scope>NUCLEOTIDE SEQUENCE [LARGE SCALE GENOMIC DNA]</scope>
    <source>
        <strain evidence="2 3">ATCC 700224</strain>
    </source>
</reference>
<protein>
    <submittedName>
        <fullName evidence="2">T5SS/PEP-CTERM-associated repeat-containing protein</fullName>
    </submittedName>
</protein>
<feature type="chain" id="PRO_5011540302" evidence="1">
    <location>
        <begin position="29"/>
        <end position="355"/>
    </location>
</feature>
<name>A0A1G7IKK8_9PROT</name>
<keyword evidence="3" id="KW-1185">Reference proteome</keyword>
<feature type="non-terminal residue" evidence="2">
    <location>
        <position position="1"/>
    </location>
</feature>
<dbReference type="InterPro" id="IPR030895">
    <property type="entry name" value="T5SS_PEPC_rpt"/>
</dbReference>
<organism evidence="2 3">
    <name type="scientific">Rhodospira trueperi</name>
    <dbReference type="NCBI Taxonomy" id="69960"/>
    <lineage>
        <taxon>Bacteria</taxon>
        <taxon>Pseudomonadati</taxon>
        <taxon>Pseudomonadota</taxon>
        <taxon>Alphaproteobacteria</taxon>
        <taxon>Rhodospirillales</taxon>
        <taxon>Rhodospirillaceae</taxon>
        <taxon>Rhodospira</taxon>
    </lineage>
</organism>
<evidence type="ECO:0000313" key="2">
    <source>
        <dbReference type="EMBL" id="SDF13074.1"/>
    </source>
</evidence>
<dbReference type="STRING" id="69960.SAMN05421720_1491"/>
<feature type="signal peptide" evidence="1">
    <location>
        <begin position="1"/>
        <end position="28"/>
    </location>
</feature>
<dbReference type="AlphaFoldDB" id="A0A1G7IKK8"/>
<keyword evidence="1" id="KW-0732">Signal</keyword>
<gene>
    <name evidence="2" type="ORF">SAMN05421720_1491</name>
</gene>
<proteinExistence type="predicted"/>